<dbReference type="InterPro" id="IPR058240">
    <property type="entry name" value="rSAM_sf"/>
</dbReference>
<organism evidence="6">
    <name type="scientific">marine sediment metagenome</name>
    <dbReference type="NCBI Taxonomy" id="412755"/>
    <lineage>
        <taxon>unclassified sequences</taxon>
        <taxon>metagenomes</taxon>
        <taxon>ecological metagenomes</taxon>
    </lineage>
</organism>
<keyword evidence="2" id="KW-0949">S-adenosyl-L-methionine</keyword>
<dbReference type="PANTHER" id="PTHR43409">
    <property type="entry name" value="ANAEROBIC MAGNESIUM-PROTOPORPHYRIN IX MONOMETHYL ESTER CYCLASE-RELATED"/>
    <property type="match status" value="1"/>
</dbReference>
<reference evidence="6" key="1">
    <citation type="journal article" date="2014" name="Front. Microbiol.">
        <title>High frequency of phylogenetically diverse reductive dehalogenase-homologous genes in deep subseafloor sedimentary metagenomes.</title>
        <authorList>
            <person name="Kawai M."/>
            <person name="Futagami T."/>
            <person name="Toyoda A."/>
            <person name="Takaki Y."/>
            <person name="Nishi S."/>
            <person name="Hori S."/>
            <person name="Arai W."/>
            <person name="Tsubouchi T."/>
            <person name="Morono Y."/>
            <person name="Uchiyama I."/>
            <person name="Ito T."/>
            <person name="Fujiyama A."/>
            <person name="Inagaki F."/>
            <person name="Takami H."/>
        </authorList>
    </citation>
    <scope>NUCLEOTIDE SEQUENCE</scope>
    <source>
        <strain evidence="6">Expedition CK06-06</strain>
    </source>
</reference>
<sequence length="176" mass="20481">MWSVFIGIESINEETLKEVRKGFNFSKVLKALEILHKNNIIVIGNLIIGLDLNATEMDIKKEIQFMKHVDVDIISYCLLTPFPGSETLKDLEAKNLIITKDWSKYTVFDPVMKTFQLSPKILLDLLYYSFRELKILNNWRGIASRIVKTRGLIFVLNPIQLISLIKSFLKVRYLFK</sequence>
<dbReference type="AlphaFoldDB" id="X1G0A0"/>
<dbReference type="EMBL" id="BARU01009284">
    <property type="protein sequence ID" value="GAH34989.1"/>
    <property type="molecule type" value="Genomic_DNA"/>
</dbReference>
<keyword evidence="4" id="KW-0408">Iron</keyword>
<evidence type="ECO:0000256" key="1">
    <source>
        <dbReference type="ARBA" id="ARBA00001966"/>
    </source>
</evidence>
<evidence type="ECO:0000256" key="2">
    <source>
        <dbReference type="ARBA" id="ARBA00022691"/>
    </source>
</evidence>
<evidence type="ECO:0000313" key="6">
    <source>
        <dbReference type="EMBL" id="GAH34989.1"/>
    </source>
</evidence>
<evidence type="ECO:0000256" key="3">
    <source>
        <dbReference type="ARBA" id="ARBA00022723"/>
    </source>
</evidence>
<keyword evidence="3" id="KW-0479">Metal-binding</keyword>
<dbReference type="SUPFAM" id="SSF102114">
    <property type="entry name" value="Radical SAM enzymes"/>
    <property type="match status" value="1"/>
</dbReference>
<keyword evidence="5" id="KW-0411">Iron-sulfur</keyword>
<evidence type="ECO:0000256" key="4">
    <source>
        <dbReference type="ARBA" id="ARBA00023004"/>
    </source>
</evidence>
<dbReference type="Gene3D" id="3.30.750.200">
    <property type="match status" value="1"/>
</dbReference>
<gene>
    <name evidence="6" type="ORF">S03H2_17944</name>
</gene>
<dbReference type="GO" id="GO:0046872">
    <property type="term" value="F:metal ion binding"/>
    <property type="evidence" value="ECO:0007669"/>
    <property type="project" value="UniProtKB-KW"/>
</dbReference>
<dbReference type="GO" id="GO:0051536">
    <property type="term" value="F:iron-sulfur cluster binding"/>
    <property type="evidence" value="ECO:0007669"/>
    <property type="project" value="UniProtKB-KW"/>
</dbReference>
<evidence type="ECO:0008006" key="7">
    <source>
        <dbReference type="Google" id="ProtNLM"/>
    </source>
</evidence>
<accession>X1G0A0</accession>
<dbReference type="InterPro" id="IPR051198">
    <property type="entry name" value="BchE-like"/>
</dbReference>
<comment type="cofactor">
    <cofactor evidence="1">
        <name>[4Fe-4S] cluster</name>
        <dbReference type="ChEBI" id="CHEBI:49883"/>
    </cofactor>
</comment>
<dbReference type="PANTHER" id="PTHR43409:SF7">
    <property type="entry name" value="BLL1977 PROTEIN"/>
    <property type="match status" value="1"/>
</dbReference>
<evidence type="ECO:0000256" key="5">
    <source>
        <dbReference type="ARBA" id="ARBA00023014"/>
    </source>
</evidence>
<dbReference type="GO" id="GO:0005829">
    <property type="term" value="C:cytosol"/>
    <property type="evidence" value="ECO:0007669"/>
    <property type="project" value="TreeGrafter"/>
</dbReference>
<proteinExistence type="predicted"/>
<name>X1G0A0_9ZZZZ</name>
<comment type="caution">
    <text evidence="6">The sequence shown here is derived from an EMBL/GenBank/DDBJ whole genome shotgun (WGS) entry which is preliminary data.</text>
</comment>
<protein>
    <recommendedName>
        <fullName evidence="7">Radical SAM core domain-containing protein</fullName>
    </recommendedName>
</protein>